<feature type="transmembrane region" description="Helical" evidence="1">
    <location>
        <begin position="45"/>
        <end position="71"/>
    </location>
</feature>
<accession>E0UD51</accession>
<keyword evidence="1" id="KW-0812">Transmembrane</keyword>
<keyword evidence="3" id="KW-1185">Reference proteome</keyword>
<dbReference type="AlphaFoldDB" id="E0UD51"/>
<dbReference type="HOGENOM" id="CLU_1508218_0_0_3"/>
<feature type="transmembrane region" description="Helical" evidence="1">
    <location>
        <begin position="12"/>
        <end position="33"/>
    </location>
</feature>
<sequence>MVTIKKYQNLFFFLLILFMSYTLLGEFFYLYQVNKLIWQTTIIQILYLSWSGTGAIFLVIFGISAVIWLGVYKLYSFQTFAVLEKVGWTKKLSIILYNFHIHNHNYNHFTPTVQVAVWAIMFFCVWGLAITVALIHGFTHHILSKFRLKQIQIFFILTFLALLGLQIGTIFLMKLQNL</sequence>
<keyword evidence="1" id="KW-1133">Transmembrane helix</keyword>
<evidence type="ECO:0000256" key="1">
    <source>
        <dbReference type="SAM" id="Phobius"/>
    </source>
</evidence>
<protein>
    <submittedName>
        <fullName evidence="2">Uncharacterized protein</fullName>
    </submittedName>
</protein>
<name>E0UD51_GLOV7</name>
<dbReference type="STRING" id="497965.Cyan7822_0917"/>
<dbReference type="KEGG" id="cyj:Cyan7822_0917"/>
<evidence type="ECO:0000313" key="2">
    <source>
        <dbReference type="EMBL" id="ADN12931.1"/>
    </source>
</evidence>
<keyword evidence="1" id="KW-0472">Membrane</keyword>
<dbReference type="Proteomes" id="UP000008206">
    <property type="component" value="Chromosome"/>
</dbReference>
<reference evidence="3" key="1">
    <citation type="journal article" date="2011" name="MBio">
        <title>Novel metabolic attributes of the genus Cyanothece, comprising a group of unicellular nitrogen-fixing Cyanobacteria.</title>
        <authorList>
            <person name="Bandyopadhyay A."/>
            <person name="Elvitigala T."/>
            <person name="Welsh E."/>
            <person name="Stockel J."/>
            <person name="Liberton M."/>
            <person name="Min H."/>
            <person name="Sherman L.A."/>
            <person name="Pakrasi H.B."/>
        </authorList>
    </citation>
    <scope>NUCLEOTIDE SEQUENCE [LARGE SCALE GENOMIC DNA]</scope>
    <source>
        <strain evidence="3">PCC 7822</strain>
    </source>
</reference>
<feature type="transmembrane region" description="Helical" evidence="1">
    <location>
        <begin position="151"/>
        <end position="173"/>
    </location>
</feature>
<gene>
    <name evidence="2" type="ordered locus">Cyan7822_0917</name>
</gene>
<organism evidence="2 3">
    <name type="scientific">Gloeothece verrucosa (strain PCC 7822)</name>
    <name type="common">Cyanothece sp. (strain PCC 7822)</name>
    <dbReference type="NCBI Taxonomy" id="497965"/>
    <lineage>
        <taxon>Bacteria</taxon>
        <taxon>Bacillati</taxon>
        <taxon>Cyanobacteriota</taxon>
        <taxon>Cyanophyceae</taxon>
        <taxon>Oscillatoriophycideae</taxon>
        <taxon>Chroococcales</taxon>
        <taxon>Aphanothecaceae</taxon>
        <taxon>Gloeothece</taxon>
        <taxon>Gloeothece verrucosa</taxon>
    </lineage>
</organism>
<proteinExistence type="predicted"/>
<dbReference type="EMBL" id="CP002198">
    <property type="protein sequence ID" value="ADN12931.1"/>
    <property type="molecule type" value="Genomic_DNA"/>
</dbReference>
<feature type="transmembrane region" description="Helical" evidence="1">
    <location>
        <begin position="115"/>
        <end position="139"/>
    </location>
</feature>
<evidence type="ECO:0000313" key="3">
    <source>
        <dbReference type="Proteomes" id="UP000008206"/>
    </source>
</evidence>